<dbReference type="GO" id="GO:0008408">
    <property type="term" value="F:3'-5' exonuclease activity"/>
    <property type="evidence" value="ECO:0007669"/>
    <property type="project" value="TreeGrafter"/>
</dbReference>
<dbReference type="InterPro" id="IPR012337">
    <property type="entry name" value="RNaseH-like_sf"/>
</dbReference>
<accession>A0A849XXF7</accession>
<dbReference type="RefSeq" id="WP_175305479.1">
    <property type="nucleotide sequence ID" value="NZ_JABWDC010000014.1"/>
</dbReference>
<comment type="caution">
    <text evidence="2">The sequence shown here is derived from an EMBL/GenBank/DDBJ whole genome shotgun (WGS) entry which is preliminary data.</text>
</comment>
<feature type="domain" description="Exonuclease" evidence="1">
    <location>
        <begin position="2"/>
        <end position="166"/>
    </location>
</feature>
<sequence length="167" mass="18578">MNSICFDTETTGLHPNGSDPDEILTISIIGRDGSVLLDERFRPTVKTEWPHASAVNGIYPEDVADLPTIETAIPRLREIFAGADEVIGYNVGFDLGFLSAVGVRPREDARITDTMNLFTWFMGRRYKLVDAADHIGYEWTGRAHGSLADALATLAVQRWLEQWLVAE</sequence>
<reference evidence="2 3" key="1">
    <citation type="submission" date="2020-04" db="EMBL/GenBank/DDBJ databases">
        <authorList>
            <person name="Pieper L."/>
        </authorList>
    </citation>
    <scope>NUCLEOTIDE SEQUENCE [LARGE SCALE GENOMIC DNA]</scope>
    <source>
        <strain evidence="2 3">F22</strain>
    </source>
</reference>
<dbReference type="AlphaFoldDB" id="A0A849XXF7"/>
<keyword evidence="2" id="KW-0378">Hydrolase</keyword>
<gene>
    <name evidence="2" type="ORF">HUU93_05500</name>
</gene>
<dbReference type="GO" id="GO:0003676">
    <property type="term" value="F:nucleic acid binding"/>
    <property type="evidence" value="ECO:0007669"/>
    <property type="project" value="InterPro"/>
</dbReference>
<protein>
    <submittedName>
        <fullName evidence="2">3'-5' exonuclease</fullName>
    </submittedName>
</protein>
<organism evidence="2 3">
    <name type="scientific">Coprococcus comes</name>
    <dbReference type="NCBI Taxonomy" id="410072"/>
    <lineage>
        <taxon>Bacteria</taxon>
        <taxon>Bacillati</taxon>
        <taxon>Bacillota</taxon>
        <taxon>Clostridia</taxon>
        <taxon>Lachnospirales</taxon>
        <taxon>Lachnospiraceae</taxon>
        <taxon>Coprococcus</taxon>
    </lineage>
</organism>
<dbReference type="InterPro" id="IPR013520">
    <property type="entry name" value="Ribonucl_H"/>
</dbReference>
<dbReference type="Proteomes" id="UP000554488">
    <property type="component" value="Unassembled WGS sequence"/>
</dbReference>
<dbReference type="Pfam" id="PF00929">
    <property type="entry name" value="RNase_T"/>
    <property type="match status" value="1"/>
</dbReference>
<dbReference type="InterPro" id="IPR036397">
    <property type="entry name" value="RNaseH_sf"/>
</dbReference>
<dbReference type="SMART" id="SM00479">
    <property type="entry name" value="EXOIII"/>
    <property type="match status" value="1"/>
</dbReference>
<dbReference type="CDD" id="cd06127">
    <property type="entry name" value="DEDDh"/>
    <property type="match status" value="1"/>
</dbReference>
<keyword evidence="2" id="KW-0269">Exonuclease</keyword>
<proteinExistence type="predicted"/>
<name>A0A849XXF7_9FIRM</name>
<keyword evidence="2" id="KW-0540">Nuclease</keyword>
<reference evidence="2 3" key="2">
    <citation type="submission" date="2020-07" db="EMBL/GenBank/DDBJ databases">
        <title>Bacterial metabolism rescues the inhibition of intestinal drug absorption by food and drug additives.</title>
        <authorList>
            <person name="Zou L."/>
            <person name="Spanogiannopoulos P."/>
            <person name="Chien H.-C."/>
            <person name="Pieper L.M."/>
            <person name="Cai W."/>
            <person name="Khuri N."/>
            <person name="Pottel J."/>
            <person name="Vora B."/>
            <person name="Ni Z."/>
            <person name="Tsakalozou E."/>
            <person name="Zhang W."/>
            <person name="Shoichet B.K."/>
            <person name="Giacomini K.M."/>
            <person name="Turnbaugh P.J."/>
        </authorList>
    </citation>
    <scope>NUCLEOTIDE SEQUENCE [LARGE SCALE GENOMIC DNA]</scope>
    <source>
        <strain evidence="2 3">F22</strain>
    </source>
</reference>
<dbReference type="PANTHER" id="PTHR30231:SF41">
    <property type="entry name" value="DNA POLYMERASE III SUBUNIT EPSILON"/>
    <property type="match status" value="1"/>
</dbReference>
<evidence type="ECO:0000313" key="3">
    <source>
        <dbReference type="Proteomes" id="UP000554488"/>
    </source>
</evidence>
<dbReference type="GO" id="GO:0005829">
    <property type="term" value="C:cytosol"/>
    <property type="evidence" value="ECO:0007669"/>
    <property type="project" value="TreeGrafter"/>
</dbReference>
<dbReference type="EMBL" id="JABWDC010000014">
    <property type="protein sequence ID" value="NUN86065.1"/>
    <property type="molecule type" value="Genomic_DNA"/>
</dbReference>
<dbReference type="Gene3D" id="3.30.420.10">
    <property type="entry name" value="Ribonuclease H-like superfamily/Ribonuclease H"/>
    <property type="match status" value="1"/>
</dbReference>
<evidence type="ECO:0000259" key="1">
    <source>
        <dbReference type="SMART" id="SM00479"/>
    </source>
</evidence>
<dbReference type="SUPFAM" id="SSF53098">
    <property type="entry name" value="Ribonuclease H-like"/>
    <property type="match status" value="1"/>
</dbReference>
<evidence type="ECO:0000313" key="2">
    <source>
        <dbReference type="EMBL" id="NUN86065.1"/>
    </source>
</evidence>
<dbReference type="GO" id="GO:0045004">
    <property type="term" value="P:DNA replication proofreading"/>
    <property type="evidence" value="ECO:0007669"/>
    <property type="project" value="TreeGrafter"/>
</dbReference>
<dbReference type="PANTHER" id="PTHR30231">
    <property type="entry name" value="DNA POLYMERASE III SUBUNIT EPSILON"/>
    <property type="match status" value="1"/>
</dbReference>